<evidence type="ECO:0000256" key="4">
    <source>
        <dbReference type="ARBA" id="ARBA00023172"/>
    </source>
</evidence>
<comment type="caution">
    <text evidence="8">The sequence shown here is derived from an EMBL/GenBank/DDBJ whole genome shotgun (WGS) entry which is preliminary data.</text>
</comment>
<dbReference type="RefSeq" id="WP_162392516.1">
    <property type="nucleotide sequence ID" value="NZ_JAABOZ010000002.1"/>
</dbReference>
<evidence type="ECO:0000256" key="6">
    <source>
        <dbReference type="HAMAP-Rule" id="MF_00031"/>
    </source>
</evidence>
<dbReference type="Gene3D" id="1.10.8.10">
    <property type="entry name" value="DNA helicase RuvA subunit, C-terminal domain"/>
    <property type="match status" value="1"/>
</dbReference>
<dbReference type="SMART" id="SM00278">
    <property type="entry name" value="HhH1"/>
    <property type="match status" value="2"/>
</dbReference>
<dbReference type="InterPro" id="IPR010994">
    <property type="entry name" value="RuvA_2-like"/>
</dbReference>
<keyword evidence="2 6" id="KW-0227">DNA damage</keyword>
<organism evidence="8 9">
    <name type="scientific">Goekera deserti</name>
    <dbReference type="NCBI Taxonomy" id="2497753"/>
    <lineage>
        <taxon>Bacteria</taxon>
        <taxon>Bacillati</taxon>
        <taxon>Actinomycetota</taxon>
        <taxon>Actinomycetes</taxon>
        <taxon>Geodermatophilales</taxon>
        <taxon>Geodermatophilaceae</taxon>
        <taxon>Goekera</taxon>
    </lineage>
</organism>
<comment type="caution">
    <text evidence="6">Lacks conserved residue(s) required for the propagation of feature annotation.</text>
</comment>
<dbReference type="EMBL" id="JAAGWK010000009">
    <property type="protein sequence ID" value="NEL53335.1"/>
    <property type="molecule type" value="Genomic_DNA"/>
</dbReference>
<dbReference type="InterPro" id="IPR011114">
    <property type="entry name" value="RuvA_C"/>
</dbReference>
<feature type="domain" description="Helix-hairpin-helix DNA-binding motif class 1" evidence="7">
    <location>
        <begin position="72"/>
        <end position="91"/>
    </location>
</feature>
<evidence type="ECO:0000256" key="5">
    <source>
        <dbReference type="ARBA" id="ARBA00023204"/>
    </source>
</evidence>
<reference evidence="8 9" key="1">
    <citation type="submission" date="2020-02" db="EMBL/GenBank/DDBJ databases">
        <title>The whole genome sequence of CPCC 205119.</title>
        <authorList>
            <person name="Jiang Z."/>
        </authorList>
    </citation>
    <scope>NUCLEOTIDE SEQUENCE [LARGE SCALE GENOMIC DNA]</scope>
    <source>
        <strain evidence="8 9">CPCC 205119</strain>
    </source>
</reference>
<dbReference type="GO" id="GO:0009378">
    <property type="term" value="F:four-way junction helicase activity"/>
    <property type="evidence" value="ECO:0007669"/>
    <property type="project" value="InterPro"/>
</dbReference>
<dbReference type="SUPFAM" id="SSF50249">
    <property type="entry name" value="Nucleic acid-binding proteins"/>
    <property type="match status" value="1"/>
</dbReference>
<keyword evidence="1 6" id="KW-0963">Cytoplasm</keyword>
<dbReference type="InterPro" id="IPR013849">
    <property type="entry name" value="DNA_helicase_Holl-junc_RuvA_I"/>
</dbReference>
<dbReference type="SUPFAM" id="SSF47781">
    <property type="entry name" value="RuvA domain 2-like"/>
    <property type="match status" value="1"/>
</dbReference>
<dbReference type="InterPro" id="IPR003583">
    <property type="entry name" value="Hlx-hairpin-Hlx_DNA-bd_motif"/>
</dbReference>
<dbReference type="SUPFAM" id="SSF46929">
    <property type="entry name" value="DNA helicase RuvA subunit, C-terminal domain"/>
    <property type="match status" value="1"/>
</dbReference>
<keyword evidence="5 6" id="KW-0234">DNA repair</keyword>
<evidence type="ECO:0000256" key="1">
    <source>
        <dbReference type="ARBA" id="ARBA00022490"/>
    </source>
</evidence>
<feature type="domain" description="Helix-hairpin-helix DNA-binding motif class 1" evidence="7">
    <location>
        <begin position="107"/>
        <end position="126"/>
    </location>
</feature>
<dbReference type="Gene3D" id="2.40.50.140">
    <property type="entry name" value="Nucleic acid-binding proteins"/>
    <property type="match status" value="1"/>
</dbReference>
<dbReference type="GO" id="GO:0005524">
    <property type="term" value="F:ATP binding"/>
    <property type="evidence" value="ECO:0007669"/>
    <property type="project" value="InterPro"/>
</dbReference>
<dbReference type="GO" id="GO:0009379">
    <property type="term" value="C:Holliday junction helicase complex"/>
    <property type="evidence" value="ECO:0007669"/>
    <property type="project" value="InterPro"/>
</dbReference>
<dbReference type="Pfam" id="PF07499">
    <property type="entry name" value="RuvA_C"/>
    <property type="match status" value="1"/>
</dbReference>
<dbReference type="GO" id="GO:0048476">
    <property type="term" value="C:Holliday junction resolvase complex"/>
    <property type="evidence" value="ECO:0007669"/>
    <property type="project" value="UniProtKB-UniRule"/>
</dbReference>
<evidence type="ECO:0000313" key="9">
    <source>
        <dbReference type="Proteomes" id="UP000470470"/>
    </source>
</evidence>
<comment type="function">
    <text evidence="6">The RuvA-RuvB-RuvC complex processes Holliday junction (HJ) DNA during genetic recombination and DNA repair, while the RuvA-RuvB complex plays an important role in the rescue of blocked DNA replication forks via replication fork reversal (RFR). RuvA specifically binds to HJ cruciform DNA, conferring on it an open structure. The RuvB hexamer acts as an ATP-dependent pump, pulling dsDNA into and through the RuvAB complex. HJ branch migration allows RuvC to scan DNA until it finds its consensus sequence, where it cleaves and resolves the cruciform DNA.</text>
</comment>
<evidence type="ECO:0000259" key="7">
    <source>
        <dbReference type="SMART" id="SM00278"/>
    </source>
</evidence>
<dbReference type="Proteomes" id="UP000470470">
    <property type="component" value="Unassembled WGS sequence"/>
</dbReference>
<dbReference type="Pfam" id="PF01330">
    <property type="entry name" value="RuvA_N"/>
    <property type="match status" value="1"/>
</dbReference>
<dbReference type="NCBIfam" id="TIGR00084">
    <property type="entry name" value="ruvA"/>
    <property type="match status" value="1"/>
</dbReference>
<dbReference type="InterPro" id="IPR000085">
    <property type="entry name" value="RuvA"/>
</dbReference>
<proteinExistence type="inferred from homology"/>
<keyword evidence="4 6" id="KW-0233">DNA recombination</keyword>
<sequence>MIASVRGRVTAVAPDGAVVEVGGVGLAVQCTPGTIARLQVGEEARLATTLVVREDSLTLYGFADDDERQLFELLQTANGVGPRLAQAVLAVHPPREVRRAVSMADVKALMAVPGIGKKGAEKMIIELRDRLGVRSDSGPLDGADASPAAGVTAVALWRDQLEHALVGLGWTSREAEGAVAELAPVAAEQVAATGAVDVAVLLRQGLRLLGRP</sequence>
<comment type="subunit">
    <text evidence="6">Homotetramer. Forms an RuvA(8)-RuvB(12)-Holliday junction (HJ) complex. HJ DNA is sandwiched between 2 RuvA tetramers; dsDNA enters through RuvA and exits via RuvB. An RuvB hexamer assembles on each DNA strand where it exits the tetramer. Each RuvB hexamer is contacted by two RuvA subunits (via domain III) on 2 adjacent RuvB subunits; this complex drives branch migration. In the full resolvosome a probable DNA-RuvA(4)-RuvB(12)-RuvC(2) complex forms which resolves the HJ.</text>
</comment>
<dbReference type="Pfam" id="PF14520">
    <property type="entry name" value="HHH_5"/>
    <property type="match status" value="1"/>
</dbReference>
<dbReference type="InterPro" id="IPR012340">
    <property type="entry name" value="NA-bd_OB-fold"/>
</dbReference>
<dbReference type="GO" id="GO:0000400">
    <property type="term" value="F:four-way junction DNA binding"/>
    <property type="evidence" value="ECO:0007669"/>
    <property type="project" value="UniProtKB-UniRule"/>
</dbReference>
<dbReference type="HAMAP" id="MF_00031">
    <property type="entry name" value="DNA_HJ_migration_RuvA"/>
    <property type="match status" value="1"/>
</dbReference>
<evidence type="ECO:0000256" key="2">
    <source>
        <dbReference type="ARBA" id="ARBA00022763"/>
    </source>
</evidence>
<comment type="domain">
    <text evidence="6">Has three domains with a flexible linker between the domains II and III and assumes an 'L' shape. Domain III is highly mobile and contacts RuvB.</text>
</comment>
<dbReference type="GO" id="GO:0006281">
    <property type="term" value="P:DNA repair"/>
    <property type="evidence" value="ECO:0007669"/>
    <property type="project" value="UniProtKB-UniRule"/>
</dbReference>
<dbReference type="AlphaFoldDB" id="A0A7K3WA50"/>
<protein>
    <recommendedName>
        <fullName evidence="6">Holliday junction branch migration complex subunit RuvA</fullName>
    </recommendedName>
</protein>
<comment type="similarity">
    <text evidence="6">Belongs to the RuvA family.</text>
</comment>
<dbReference type="GO" id="GO:0005737">
    <property type="term" value="C:cytoplasm"/>
    <property type="evidence" value="ECO:0007669"/>
    <property type="project" value="UniProtKB-SubCell"/>
</dbReference>
<dbReference type="GO" id="GO:0006310">
    <property type="term" value="P:DNA recombination"/>
    <property type="evidence" value="ECO:0007669"/>
    <property type="project" value="UniProtKB-UniRule"/>
</dbReference>
<evidence type="ECO:0000256" key="3">
    <source>
        <dbReference type="ARBA" id="ARBA00023125"/>
    </source>
</evidence>
<evidence type="ECO:0000313" key="8">
    <source>
        <dbReference type="EMBL" id="NEL53335.1"/>
    </source>
</evidence>
<feature type="region of interest" description="Domain III" evidence="6">
    <location>
        <begin position="149"/>
        <end position="212"/>
    </location>
</feature>
<gene>
    <name evidence="6 8" type="primary">ruvA</name>
    <name evidence="8" type="ORF">G1H19_04810</name>
</gene>
<comment type="subcellular location">
    <subcellularLocation>
        <location evidence="6">Cytoplasm</location>
    </subcellularLocation>
</comment>
<name>A0A7K3WA50_9ACTN</name>
<dbReference type="Gene3D" id="1.10.150.20">
    <property type="entry name" value="5' to 3' exonuclease, C-terminal subdomain"/>
    <property type="match status" value="1"/>
</dbReference>
<dbReference type="InterPro" id="IPR036267">
    <property type="entry name" value="RuvA_C_sf"/>
</dbReference>
<keyword evidence="3 6" id="KW-0238">DNA-binding</keyword>
<accession>A0A7K3WA50</accession>
<keyword evidence="9" id="KW-1185">Reference proteome</keyword>